<name>A0A6M5Z0Z1_9BACT</name>
<evidence type="ECO:0000256" key="3">
    <source>
        <dbReference type="SAM" id="MobiDB-lite"/>
    </source>
</evidence>
<keyword evidence="1" id="KW-0479">Metal-binding</keyword>
<dbReference type="InterPro" id="IPR018247">
    <property type="entry name" value="EF_Hand_1_Ca_BS"/>
</dbReference>
<feature type="compositionally biased region" description="Low complexity" evidence="3">
    <location>
        <begin position="658"/>
        <end position="668"/>
    </location>
</feature>
<dbReference type="PROSITE" id="PS50222">
    <property type="entry name" value="EF_HAND_2"/>
    <property type="match status" value="5"/>
</dbReference>
<keyword evidence="6" id="KW-1185">Reference proteome</keyword>
<dbReference type="CDD" id="cd00051">
    <property type="entry name" value="EFh"/>
    <property type="match status" value="1"/>
</dbReference>
<dbReference type="SUPFAM" id="SSF47473">
    <property type="entry name" value="EF-hand"/>
    <property type="match status" value="3"/>
</dbReference>
<feature type="domain" description="EF-hand" evidence="4">
    <location>
        <begin position="464"/>
        <end position="499"/>
    </location>
</feature>
<feature type="domain" description="EF-hand" evidence="4">
    <location>
        <begin position="225"/>
        <end position="260"/>
    </location>
</feature>
<dbReference type="Proteomes" id="UP000503447">
    <property type="component" value="Chromosome"/>
</dbReference>
<dbReference type="GO" id="GO:0005509">
    <property type="term" value="F:calcium ion binding"/>
    <property type="evidence" value="ECO:0007669"/>
    <property type="project" value="InterPro"/>
</dbReference>
<gene>
    <name evidence="5" type="ORF">FTUN_6711</name>
</gene>
<dbReference type="PROSITE" id="PS00018">
    <property type="entry name" value="EF_HAND_1"/>
    <property type="match status" value="6"/>
</dbReference>
<dbReference type="KEGG" id="ftj:FTUN_6711"/>
<dbReference type="PANTHER" id="PTHR10827">
    <property type="entry name" value="RETICULOCALBIN"/>
    <property type="match status" value="1"/>
</dbReference>
<accession>A0A6M5Z0Z1</accession>
<feature type="region of interest" description="Disordered" evidence="3">
    <location>
        <begin position="636"/>
        <end position="668"/>
    </location>
</feature>
<dbReference type="Pfam" id="PF13499">
    <property type="entry name" value="EF-hand_7"/>
    <property type="match status" value="1"/>
</dbReference>
<evidence type="ECO:0000313" key="5">
    <source>
        <dbReference type="EMBL" id="QJW99113.1"/>
    </source>
</evidence>
<feature type="domain" description="EF-hand" evidence="4">
    <location>
        <begin position="189"/>
        <end position="212"/>
    </location>
</feature>
<dbReference type="InterPro" id="IPR011992">
    <property type="entry name" value="EF-hand-dom_pair"/>
</dbReference>
<evidence type="ECO:0000256" key="1">
    <source>
        <dbReference type="ARBA" id="ARBA00022723"/>
    </source>
</evidence>
<keyword evidence="2" id="KW-0677">Repeat</keyword>
<organism evidence="5 6">
    <name type="scientific">Frigoriglobus tundricola</name>
    <dbReference type="NCBI Taxonomy" id="2774151"/>
    <lineage>
        <taxon>Bacteria</taxon>
        <taxon>Pseudomonadati</taxon>
        <taxon>Planctomycetota</taxon>
        <taxon>Planctomycetia</taxon>
        <taxon>Gemmatales</taxon>
        <taxon>Gemmataceae</taxon>
        <taxon>Frigoriglobus</taxon>
    </lineage>
</organism>
<feature type="domain" description="EF-hand" evidence="4">
    <location>
        <begin position="346"/>
        <end position="372"/>
    </location>
</feature>
<dbReference type="EMBL" id="CP053452">
    <property type="protein sequence ID" value="QJW99113.1"/>
    <property type="molecule type" value="Genomic_DNA"/>
</dbReference>
<dbReference type="InterPro" id="IPR002048">
    <property type="entry name" value="EF_hand_dom"/>
</dbReference>
<evidence type="ECO:0000259" key="4">
    <source>
        <dbReference type="PROSITE" id="PS50222"/>
    </source>
</evidence>
<reference evidence="6" key="1">
    <citation type="submission" date="2020-05" db="EMBL/GenBank/DDBJ databases">
        <title>Frigoriglobus tundricola gen. nov., sp. nov., a psychrotolerant cellulolytic planctomycete of the family Gemmataceae with two divergent copies of 16S rRNA gene.</title>
        <authorList>
            <person name="Kulichevskaya I.S."/>
            <person name="Ivanova A.A."/>
            <person name="Naumoff D.G."/>
            <person name="Beletsky A.V."/>
            <person name="Rijpstra W.I.C."/>
            <person name="Sinninghe Damste J.S."/>
            <person name="Mardanov A.V."/>
            <person name="Ravin N.V."/>
            <person name="Dedysh S.N."/>
        </authorList>
    </citation>
    <scope>NUCLEOTIDE SEQUENCE [LARGE SCALE GENOMIC DNA]</scope>
    <source>
        <strain evidence="6">PL17</strain>
    </source>
</reference>
<feature type="domain" description="EF-hand" evidence="4">
    <location>
        <begin position="133"/>
        <end position="168"/>
    </location>
</feature>
<evidence type="ECO:0000256" key="2">
    <source>
        <dbReference type="ARBA" id="ARBA00022737"/>
    </source>
</evidence>
<evidence type="ECO:0000313" key="6">
    <source>
        <dbReference type="Proteomes" id="UP000503447"/>
    </source>
</evidence>
<dbReference type="PANTHER" id="PTHR10827:SF98">
    <property type="entry name" value="45 KDA CALCIUM-BINDING PROTEIN"/>
    <property type="match status" value="1"/>
</dbReference>
<dbReference type="Pfam" id="PF13202">
    <property type="entry name" value="EF-hand_5"/>
    <property type="match status" value="6"/>
</dbReference>
<feature type="region of interest" description="Disordered" evidence="3">
    <location>
        <begin position="1"/>
        <end position="22"/>
    </location>
</feature>
<dbReference type="Gene3D" id="1.10.238.10">
    <property type="entry name" value="EF-hand"/>
    <property type="match status" value="5"/>
</dbReference>
<dbReference type="AlphaFoldDB" id="A0A6M5Z0Z1"/>
<dbReference type="SMART" id="SM00054">
    <property type="entry name" value="EFh"/>
    <property type="match status" value="7"/>
</dbReference>
<sequence>MTTNSPLPNPSPKGRGASGRRRVSFSPFPLREGGWGVRFFSAAALLIAGGGTVLAVPDAPALAPAPRAVAPKFVAPKFNNADAPPLAPAPRAVAPKFVAPKFNNTFEVLIFTNLRPVRVRVTALHEGKPVDDLWRDRLKVAFDFCDRDGDGALSAKEVGFAFTEAGMAQLLANGFYQPGVPTGQPLLSMDKDGDGRVSFEEFVAYYNRTATQVLRAQPVQPDPNNGASVTEALFKLFDANGDGKLTRAEVAAVEGLIVTRDADEDECLDMAELVPDMFGQGFGRRRIVPAPGFGGPAPVAPGPQMVVVYEAGRVPGTVTQQVIKKYDKDGDFELTRAEAGFDEVTFRALDADGNGKLDGEELDAWRTGAPDLDLTLSLAPKAADCSAKLSAPKAAEARGFKLKQSEGGRLVLHVGRQPIDFSAVAPVSQFGQQALKNQYAYLFTQAAGGKDHIVEKDLGGANAVQFQFVRVIFDAADRNEDGKLTKPEFDAYFDLQDGFRNLSLSLTPGVQTPSLFQLLDENRDNRLSVRELRTAWGRLIVLEEPGAEVVTRNIIQPSVTLRLSRTFDRFYVNQSLQVAFVGVNQNQVLVPQKGPLWFRKMDRNGDGDLSRGEFIGTRSEFDEIDTDRDGLISLDEAEAWDNRLRPKDGPPAAPPPKGKTTTNGTGPK</sequence>
<protein>
    <recommendedName>
        <fullName evidence="4">EF-hand domain-containing protein</fullName>
    </recommendedName>
</protein>
<proteinExistence type="predicted"/>